<dbReference type="OrthoDB" id="7585890at2"/>
<sequence length="98" mass="10176">MTDDRDISPDQGKAPPFAHPEPKLGAVGTGGGYSGQEYDSTGQAEWREGDKRLRVSSDGEAHGTGAPTEEIDPETAGSAENANAGAKPDRGPEPEQRG</sequence>
<evidence type="ECO:0000313" key="3">
    <source>
        <dbReference type="Proteomes" id="UP000219494"/>
    </source>
</evidence>
<reference evidence="2 3" key="1">
    <citation type="submission" date="2017-07" db="EMBL/GenBank/DDBJ databases">
        <authorList>
            <person name="Sun Z.S."/>
            <person name="Albrecht U."/>
            <person name="Echele G."/>
            <person name="Lee C.C."/>
        </authorList>
    </citation>
    <scope>NUCLEOTIDE SEQUENCE [LARGE SCALE GENOMIC DNA]</scope>
    <source>
        <strain evidence="2 3">CGMCC 1.12672</strain>
    </source>
</reference>
<dbReference type="RefSeq" id="WP_097064203.1">
    <property type="nucleotide sequence ID" value="NZ_OBMI01000002.1"/>
</dbReference>
<name>A0A285R0S0_9SPHN</name>
<keyword evidence="3" id="KW-1185">Reference proteome</keyword>
<dbReference type="EMBL" id="OBMI01000002">
    <property type="protein sequence ID" value="SOB87299.1"/>
    <property type="molecule type" value="Genomic_DNA"/>
</dbReference>
<evidence type="ECO:0000313" key="2">
    <source>
        <dbReference type="EMBL" id="SOB87299.1"/>
    </source>
</evidence>
<feature type="compositionally biased region" description="Basic and acidic residues" evidence="1">
    <location>
        <begin position="87"/>
        <end position="98"/>
    </location>
</feature>
<gene>
    <name evidence="2" type="ORF">SAMN06297144_2427</name>
</gene>
<feature type="region of interest" description="Disordered" evidence="1">
    <location>
        <begin position="1"/>
        <end position="98"/>
    </location>
</feature>
<feature type="compositionally biased region" description="Basic and acidic residues" evidence="1">
    <location>
        <begin position="45"/>
        <end position="61"/>
    </location>
</feature>
<evidence type="ECO:0000256" key="1">
    <source>
        <dbReference type="SAM" id="MobiDB-lite"/>
    </source>
</evidence>
<organism evidence="2 3">
    <name type="scientific">Sphingomonas guangdongensis</name>
    <dbReference type="NCBI Taxonomy" id="1141890"/>
    <lineage>
        <taxon>Bacteria</taxon>
        <taxon>Pseudomonadati</taxon>
        <taxon>Pseudomonadota</taxon>
        <taxon>Alphaproteobacteria</taxon>
        <taxon>Sphingomonadales</taxon>
        <taxon>Sphingomonadaceae</taxon>
        <taxon>Sphingomonas</taxon>
    </lineage>
</organism>
<protein>
    <submittedName>
        <fullName evidence="2">Uncharacterized protein</fullName>
    </submittedName>
</protein>
<accession>A0A285R0S0</accession>
<proteinExistence type="predicted"/>
<dbReference type="AlphaFoldDB" id="A0A285R0S0"/>
<dbReference type="Proteomes" id="UP000219494">
    <property type="component" value="Unassembled WGS sequence"/>
</dbReference>